<dbReference type="EMBL" id="JAIZAY010000011">
    <property type="protein sequence ID" value="KAJ8033039.1"/>
    <property type="molecule type" value="Genomic_DNA"/>
</dbReference>
<sequence length="79" mass="8067">MALVNRSQYSSIQLPGKCAEKSELSVGLISSILVGMDAIDDGFSGGGWCLTSDRLTAGLCPAEGAKGSGLVCDEESLIS</sequence>
<comment type="caution">
    <text evidence="1">The sequence shown here is derived from an EMBL/GenBank/DDBJ whole genome shotgun (WGS) entry which is preliminary data.</text>
</comment>
<keyword evidence="2" id="KW-1185">Reference proteome</keyword>
<reference evidence="1" key="1">
    <citation type="submission" date="2021-10" db="EMBL/GenBank/DDBJ databases">
        <title>Tropical sea cucumber genome reveals ecological adaptation and Cuvierian tubules defense mechanism.</title>
        <authorList>
            <person name="Chen T."/>
        </authorList>
    </citation>
    <scope>NUCLEOTIDE SEQUENCE</scope>
    <source>
        <strain evidence="1">Nanhai2018</strain>
        <tissue evidence="1">Muscle</tissue>
    </source>
</reference>
<accession>A0A9Q1BUT5</accession>
<proteinExistence type="predicted"/>
<dbReference type="AlphaFoldDB" id="A0A9Q1BUT5"/>
<protein>
    <submittedName>
        <fullName evidence="1">Uncharacterized protein</fullName>
    </submittedName>
</protein>
<gene>
    <name evidence="1" type="ORF">HOLleu_23162</name>
</gene>
<evidence type="ECO:0000313" key="2">
    <source>
        <dbReference type="Proteomes" id="UP001152320"/>
    </source>
</evidence>
<name>A0A9Q1BUT5_HOLLE</name>
<organism evidence="1 2">
    <name type="scientific">Holothuria leucospilota</name>
    <name type="common">Black long sea cucumber</name>
    <name type="synonym">Mertensiothuria leucospilota</name>
    <dbReference type="NCBI Taxonomy" id="206669"/>
    <lineage>
        <taxon>Eukaryota</taxon>
        <taxon>Metazoa</taxon>
        <taxon>Echinodermata</taxon>
        <taxon>Eleutherozoa</taxon>
        <taxon>Echinozoa</taxon>
        <taxon>Holothuroidea</taxon>
        <taxon>Aspidochirotacea</taxon>
        <taxon>Aspidochirotida</taxon>
        <taxon>Holothuriidae</taxon>
        <taxon>Holothuria</taxon>
    </lineage>
</organism>
<evidence type="ECO:0000313" key="1">
    <source>
        <dbReference type="EMBL" id="KAJ8033039.1"/>
    </source>
</evidence>
<dbReference type="Proteomes" id="UP001152320">
    <property type="component" value="Chromosome 11"/>
</dbReference>